<keyword evidence="4" id="KW-1185">Reference proteome</keyword>
<evidence type="ECO:0000313" key="2">
    <source>
        <dbReference type="EMBL" id="GBB84584.1"/>
    </source>
</evidence>
<organism evidence="2 4">
    <name type="scientific">Rhizophagus clarus</name>
    <dbReference type="NCBI Taxonomy" id="94130"/>
    <lineage>
        <taxon>Eukaryota</taxon>
        <taxon>Fungi</taxon>
        <taxon>Fungi incertae sedis</taxon>
        <taxon>Mucoromycota</taxon>
        <taxon>Glomeromycotina</taxon>
        <taxon>Glomeromycetes</taxon>
        <taxon>Glomerales</taxon>
        <taxon>Glomeraceae</taxon>
        <taxon>Rhizophagus</taxon>
    </lineage>
</organism>
<keyword evidence="1" id="KW-0472">Membrane</keyword>
<evidence type="ECO:0000313" key="3">
    <source>
        <dbReference type="EMBL" id="GBB91311.1"/>
    </source>
</evidence>
<reference evidence="2 4" key="1">
    <citation type="submission" date="2017-11" db="EMBL/GenBank/DDBJ databases">
        <title>The genome of Rhizophagus clarus HR1 reveals common genetic basis of auxotrophy among arbuscular mycorrhizal fungi.</title>
        <authorList>
            <person name="Kobayashi Y."/>
        </authorList>
    </citation>
    <scope>NUCLEOTIDE SEQUENCE [LARGE SCALE GENOMIC DNA]</scope>
    <source>
        <strain evidence="2 4">HR1</strain>
    </source>
</reference>
<feature type="transmembrane region" description="Helical" evidence="1">
    <location>
        <begin position="44"/>
        <end position="68"/>
    </location>
</feature>
<dbReference type="EMBL" id="BEXD01000131">
    <property type="protein sequence ID" value="GBB84584.1"/>
    <property type="molecule type" value="Genomic_DNA"/>
</dbReference>
<protein>
    <submittedName>
        <fullName evidence="2">Uncharacterized protein</fullName>
    </submittedName>
</protein>
<gene>
    <name evidence="3" type="ORF">RclHR1_01850021</name>
    <name evidence="2" type="ORF">RclHR1_11150009</name>
</gene>
<dbReference type="Proteomes" id="UP000247702">
    <property type="component" value="Unassembled WGS sequence"/>
</dbReference>
<feature type="transmembrane region" description="Helical" evidence="1">
    <location>
        <begin position="128"/>
        <end position="151"/>
    </location>
</feature>
<comment type="caution">
    <text evidence="2">The sequence shown here is derived from an EMBL/GenBank/DDBJ whole genome shotgun (WGS) entry which is preliminary data.</text>
</comment>
<accession>A0A2Z6QIH9</accession>
<feature type="transmembrane region" description="Helical" evidence="1">
    <location>
        <begin position="80"/>
        <end position="98"/>
    </location>
</feature>
<keyword evidence="1" id="KW-0812">Transmembrane</keyword>
<name>A0A2Z6QIH9_9GLOM</name>
<dbReference type="EMBL" id="BEXD01000946">
    <property type="protein sequence ID" value="GBB91311.1"/>
    <property type="molecule type" value="Genomic_DNA"/>
</dbReference>
<proteinExistence type="predicted"/>
<evidence type="ECO:0000313" key="4">
    <source>
        <dbReference type="Proteomes" id="UP000247702"/>
    </source>
</evidence>
<dbReference type="AlphaFoldDB" id="A0A2Z6QIH9"/>
<sequence>MRLQVIFSTLLFTMLMLLNLTCLGFFVAKYLILKRINFEIPLNILEYVYLGLISITLLKDVTFIIAAFRGSFNILNPRKQIISLVLLLIAWIVIPAFYTKFELEKKLFSVTCLQEYAKACLLRKLNVIIMWAYTSMLLMTVLSAACIFKLVEEEEEEDNDDNNVYNVDDEKSKPQLQQFHPRYTKNNYYNRYNVSSVHSTNSSIPPYNNLSHLK</sequence>
<keyword evidence="1" id="KW-1133">Transmembrane helix</keyword>
<feature type="transmembrane region" description="Helical" evidence="1">
    <location>
        <begin position="6"/>
        <end position="32"/>
    </location>
</feature>
<evidence type="ECO:0000256" key="1">
    <source>
        <dbReference type="SAM" id="Phobius"/>
    </source>
</evidence>